<dbReference type="RefSeq" id="WP_165873358.1">
    <property type="nucleotide sequence ID" value="NZ_JANKAQ010000012.1"/>
</dbReference>
<feature type="domain" description="HTH cro/C1-type" evidence="3">
    <location>
        <begin position="24"/>
        <end position="78"/>
    </location>
</feature>
<protein>
    <submittedName>
        <fullName evidence="4">Transcriptional regulator with XRE-family HTH domain</fullName>
    </submittedName>
</protein>
<dbReference type="InterPro" id="IPR001387">
    <property type="entry name" value="Cro/C1-type_HTH"/>
</dbReference>
<dbReference type="EMBL" id="SLXA01000011">
    <property type="protein sequence ID" value="TCO83935.1"/>
    <property type="molecule type" value="Genomic_DNA"/>
</dbReference>
<evidence type="ECO:0000313" key="4">
    <source>
        <dbReference type="EMBL" id="TCO83935.1"/>
    </source>
</evidence>
<accession>A0A4R2L8L0</accession>
<keyword evidence="2" id="KW-1133">Transmembrane helix</keyword>
<feature type="transmembrane region" description="Helical" evidence="2">
    <location>
        <begin position="214"/>
        <end position="234"/>
    </location>
</feature>
<proteinExistence type="predicted"/>
<evidence type="ECO:0000256" key="2">
    <source>
        <dbReference type="SAM" id="Phobius"/>
    </source>
</evidence>
<dbReference type="InterPro" id="IPR010982">
    <property type="entry name" value="Lambda_DNA-bd_dom_sf"/>
</dbReference>
<gene>
    <name evidence="4" type="ORF">EV212_11187</name>
</gene>
<organism evidence="4 5">
    <name type="scientific">Frisingicoccus caecimuris</name>
    <dbReference type="NCBI Taxonomy" id="1796636"/>
    <lineage>
        <taxon>Bacteria</taxon>
        <taxon>Bacillati</taxon>
        <taxon>Bacillota</taxon>
        <taxon>Clostridia</taxon>
        <taxon>Lachnospirales</taxon>
        <taxon>Lachnospiraceae</taxon>
        <taxon>Frisingicoccus</taxon>
    </lineage>
</organism>
<keyword evidence="5" id="KW-1185">Reference proteome</keyword>
<comment type="caution">
    <text evidence="4">The sequence shown here is derived from an EMBL/GenBank/DDBJ whole genome shotgun (WGS) entry which is preliminary data.</text>
</comment>
<dbReference type="PANTHER" id="PTHR46558">
    <property type="entry name" value="TRACRIPTIONAL REGULATORY PROTEIN-RELATED-RELATED"/>
    <property type="match status" value="1"/>
</dbReference>
<sequence>MYQTDKEKNGVTYQTDNEKFGEFIAQLRREKQWTQKELASRLFISDKAVSKWERGLSMPNVSMLIPMAEIFGVTVTELLRGERLEAESALNRDEVEKLVTCSVDMSLREEKFRQKFRKRWTGIYTVTLCIVVIELLIFRSLGVTWNDMVNGMLPYTGMLLLFGGWFCIFARETLPAYYDENKINFVSDGAFRMNMPGLHFNNSNWPHILNVGRVWSCAGAVLFPAAGVILWRLYGNELWVVTRLIVPLAFVLGIFIPVYVFGKKYE</sequence>
<reference evidence="4 5" key="1">
    <citation type="submission" date="2019-03" db="EMBL/GenBank/DDBJ databases">
        <title>Genomic Encyclopedia of Type Strains, Phase IV (KMG-IV): sequencing the most valuable type-strain genomes for metagenomic binning, comparative biology and taxonomic classification.</title>
        <authorList>
            <person name="Goeker M."/>
        </authorList>
    </citation>
    <scope>NUCLEOTIDE SEQUENCE [LARGE SCALE GENOMIC DNA]</scope>
    <source>
        <strain evidence="4 5">DSM 28559</strain>
    </source>
</reference>
<dbReference type="Pfam" id="PF01381">
    <property type="entry name" value="HTH_3"/>
    <property type="match status" value="1"/>
</dbReference>
<evidence type="ECO:0000256" key="1">
    <source>
        <dbReference type="ARBA" id="ARBA00023125"/>
    </source>
</evidence>
<feature type="transmembrane region" description="Helical" evidence="2">
    <location>
        <begin position="153"/>
        <end position="170"/>
    </location>
</feature>
<keyword evidence="1" id="KW-0238">DNA-binding</keyword>
<keyword evidence="2" id="KW-0812">Transmembrane</keyword>
<dbReference type="Gene3D" id="1.10.260.40">
    <property type="entry name" value="lambda repressor-like DNA-binding domains"/>
    <property type="match status" value="1"/>
</dbReference>
<dbReference type="PANTHER" id="PTHR46558:SF11">
    <property type="entry name" value="HTH-TYPE TRANSCRIPTIONAL REGULATOR XRE"/>
    <property type="match status" value="1"/>
</dbReference>
<evidence type="ECO:0000313" key="5">
    <source>
        <dbReference type="Proteomes" id="UP000295711"/>
    </source>
</evidence>
<dbReference type="GO" id="GO:0003677">
    <property type="term" value="F:DNA binding"/>
    <property type="evidence" value="ECO:0007669"/>
    <property type="project" value="UniProtKB-KW"/>
</dbReference>
<keyword evidence="2" id="KW-0472">Membrane</keyword>
<dbReference type="PROSITE" id="PS50943">
    <property type="entry name" value="HTH_CROC1"/>
    <property type="match status" value="1"/>
</dbReference>
<feature type="transmembrane region" description="Helical" evidence="2">
    <location>
        <begin position="121"/>
        <end position="141"/>
    </location>
</feature>
<feature type="transmembrane region" description="Helical" evidence="2">
    <location>
        <begin position="240"/>
        <end position="261"/>
    </location>
</feature>
<dbReference type="AlphaFoldDB" id="A0A4R2L8L0"/>
<dbReference type="SMART" id="SM00530">
    <property type="entry name" value="HTH_XRE"/>
    <property type="match status" value="1"/>
</dbReference>
<name>A0A4R2L8L0_9FIRM</name>
<evidence type="ECO:0000259" key="3">
    <source>
        <dbReference type="PROSITE" id="PS50943"/>
    </source>
</evidence>
<dbReference type="CDD" id="cd00093">
    <property type="entry name" value="HTH_XRE"/>
    <property type="match status" value="1"/>
</dbReference>
<dbReference type="Proteomes" id="UP000295711">
    <property type="component" value="Unassembled WGS sequence"/>
</dbReference>
<dbReference type="SUPFAM" id="SSF47413">
    <property type="entry name" value="lambda repressor-like DNA-binding domains"/>
    <property type="match status" value="1"/>
</dbReference>